<comment type="caution">
    <text evidence="1">The sequence shown here is derived from an EMBL/GenBank/DDBJ whole genome shotgun (WGS) entry which is preliminary data.</text>
</comment>
<dbReference type="EMBL" id="LXWN01000001">
    <property type="protein sequence ID" value="PTL88454.1"/>
    <property type="molecule type" value="Genomic_DNA"/>
</dbReference>
<gene>
    <name evidence="1" type="ORF">A7X95_00690</name>
</gene>
<dbReference type="OrthoDB" id="144at2157"/>
<sequence>MDEEEVYDVDRAIDADGNPVLQEKAKLTLYDVEYKLSGMNVVPVDKNTGKVLDEKQIETLRKQLLKNWRFEDEDEDE</sequence>
<reference evidence="1 2" key="1">
    <citation type="submission" date="2018-04" db="EMBL/GenBank/DDBJ databases">
        <title>Transcriptomics of ammonia oxidizing archaea.</title>
        <authorList>
            <person name="Carini P."/>
        </authorList>
    </citation>
    <scope>NUCLEOTIDE SEQUENCE [LARGE SCALE GENOMIC DNA]</scope>
    <source>
        <strain evidence="1 2">U25</strain>
    </source>
</reference>
<evidence type="ECO:0000313" key="1">
    <source>
        <dbReference type="EMBL" id="PTL88454.1"/>
    </source>
</evidence>
<protein>
    <submittedName>
        <fullName evidence="1">Uncharacterized protein</fullName>
    </submittedName>
</protein>
<keyword evidence="2" id="KW-1185">Reference proteome</keyword>
<dbReference type="AlphaFoldDB" id="A0A2R6TCQ7"/>
<organism evidence="1 2">
    <name type="scientific">Candidatus Nitrosopelagicus brevis</name>
    <dbReference type="NCBI Taxonomy" id="1410606"/>
    <lineage>
        <taxon>Archaea</taxon>
        <taxon>Nitrososphaerota</taxon>
    </lineage>
</organism>
<evidence type="ECO:0000313" key="2">
    <source>
        <dbReference type="Proteomes" id="UP000241022"/>
    </source>
</evidence>
<proteinExistence type="predicted"/>
<dbReference type="Proteomes" id="UP000241022">
    <property type="component" value="Unassembled WGS sequence"/>
</dbReference>
<name>A0A2R6TCQ7_9ARCH</name>
<accession>A0A2R6TCQ7</accession>